<dbReference type="EMBL" id="JAJJMM010000001">
    <property type="protein sequence ID" value="MCC9065637.1"/>
    <property type="molecule type" value="Genomic_DNA"/>
</dbReference>
<evidence type="ECO:0008006" key="3">
    <source>
        <dbReference type="Google" id="ProtNLM"/>
    </source>
</evidence>
<evidence type="ECO:0000313" key="1">
    <source>
        <dbReference type="EMBL" id="MCC9065637.1"/>
    </source>
</evidence>
<protein>
    <recommendedName>
        <fullName evidence="3">Lysozyme</fullName>
    </recommendedName>
</protein>
<gene>
    <name evidence="1" type="ORF">LNP81_21780</name>
</gene>
<accession>A0ABS8MJH7</accession>
<keyword evidence="2" id="KW-1185">Reference proteome</keyword>
<sequence>MTTVKIKNIKQGDLFSFIADDGKYKALLCTGIYIDKSPNNFTFCALTYSSYEKPTIEITKESSFFGVGDATKNNIYKHSDEELEKMWIIHPEIKPYILGCYNFIIWRKDFMKFRDNFEFIGNLNVVNNIDKNGNGSVNASNWEGLKNLFNEKLYEIMSQRDQKIFKLKSIIKE</sequence>
<dbReference type="Proteomes" id="UP001430679">
    <property type="component" value="Unassembled WGS sequence"/>
</dbReference>
<name>A0ABS8MJH7_9FLAO</name>
<comment type="caution">
    <text evidence="1">The sequence shown here is derived from an EMBL/GenBank/DDBJ whole genome shotgun (WGS) entry which is preliminary data.</text>
</comment>
<proteinExistence type="predicted"/>
<evidence type="ECO:0000313" key="2">
    <source>
        <dbReference type="Proteomes" id="UP001430679"/>
    </source>
</evidence>
<organism evidence="1 2">
    <name type="scientific">Flavobacterium piscisymbiosum</name>
    <dbReference type="NCBI Taxonomy" id="2893753"/>
    <lineage>
        <taxon>Bacteria</taxon>
        <taxon>Pseudomonadati</taxon>
        <taxon>Bacteroidota</taxon>
        <taxon>Flavobacteriia</taxon>
        <taxon>Flavobacteriales</taxon>
        <taxon>Flavobacteriaceae</taxon>
        <taxon>Flavobacterium</taxon>
    </lineage>
</organism>
<dbReference type="RefSeq" id="WP_230039391.1">
    <property type="nucleotide sequence ID" value="NZ_JAJJMM010000001.1"/>
</dbReference>
<reference evidence="1" key="1">
    <citation type="submission" date="2021-11" db="EMBL/GenBank/DDBJ databases">
        <title>Description of novel Flavobacterium species.</title>
        <authorList>
            <person name="Saticioglu I.B."/>
            <person name="Ay H."/>
            <person name="Altun S."/>
            <person name="Duman M."/>
        </authorList>
    </citation>
    <scope>NUCLEOTIDE SEQUENCE</scope>
    <source>
        <strain evidence="1">F-30</strain>
    </source>
</reference>